<name>B9GDZ3_ORYSJ</name>
<accession>B9GDZ3</accession>
<feature type="region of interest" description="Disordered" evidence="1">
    <location>
        <begin position="68"/>
        <end position="101"/>
    </location>
</feature>
<sequence>MATQRRASRCSATSTCSRGRRCTARRAAAARAPLVSLRLGRAAGAARVDARRGAGERFTACDAAMAGRPPAARRGRPRILENPNNCTFEEERSVSHEKAGG</sequence>
<evidence type="ECO:0000256" key="1">
    <source>
        <dbReference type="SAM" id="MobiDB-lite"/>
    </source>
</evidence>
<dbReference type="Proteomes" id="UP000007752">
    <property type="component" value="Chromosome 12"/>
</dbReference>
<dbReference type="AlphaFoldDB" id="B9GDZ3"/>
<reference evidence="2" key="1">
    <citation type="journal article" date="2005" name="PLoS Biol.">
        <title>The genomes of Oryza sativa: a history of duplications.</title>
        <authorList>
            <person name="Yu J."/>
            <person name="Wang J."/>
            <person name="Lin W."/>
            <person name="Li S."/>
            <person name="Li H."/>
            <person name="Zhou J."/>
            <person name="Ni P."/>
            <person name="Dong W."/>
            <person name="Hu S."/>
            <person name="Zeng C."/>
            <person name="Zhang J."/>
            <person name="Zhang Y."/>
            <person name="Li R."/>
            <person name="Xu Z."/>
            <person name="Li S."/>
            <person name="Li X."/>
            <person name="Zheng H."/>
            <person name="Cong L."/>
            <person name="Lin L."/>
            <person name="Yin J."/>
            <person name="Geng J."/>
            <person name="Li G."/>
            <person name="Shi J."/>
            <person name="Liu J."/>
            <person name="Lv H."/>
            <person name="Li J."/>
            <person name="Wang J."/>
            <person name="Deng Y."/>
            <person name="Ran L."/>
            <person name="Shi X."/>
            <person name="Wang X."/>
            <person name="Wu Q."/>
            <person name="Li C."/>
            <person name="Ren X."/>
            <person name="Wang J."/>
            <person name="Wang X."/>
            <person name="Li D."/>
            <person name="Liu D."/>
            <person name="Zhang X."/>
            <person name="Ji Z."/>
            <person name="Zhao W."/>
            <person name="Sun Y."/>
            <person name="Zhang Z."/>
            <person name="Bao J."/>
            <person name="Han Y."/>
            <person name="Dong L."/>
            <person name="Ji J."/>
            <person name="Chen P."/>
            <person name="Wu S."/>
            <person name="Liu J."/>
            <person name="Xiao Y."/>
            <person name="Bu D."/>
            <person name="Tan J."/>
            <person name="Yang L."/>
            <person name="Ye C."/>
            <person name="Zhang J."/>
            <person name="Xu J."/>
            <person name="Zhou Y."/>
            <person name="Yu Y."/>
            <person name="Zhang B."/>
            <person name="Zhuang S."/>
            <person name="Wei H."/>
            <person name="Liu B."/>
            <person name="Lei M."/>
            <person name="Yu H."/>
            <person name="Li Y."/>
            <person name="Xu H."/>
            <person name="Wei S."/>
            <person name="He X."/>
            <person name="Fang L."/>
            <person name="Zhang Z."/>
            <person name="Zhang Y."/>
            <person name="Huang X."/>
            <person name="Su Z."/>
            <person name="Tong W."/>
            <person name="Li J."/>
            <person name="Tong Z."/>
            <person name="Li S."/>
            <person name="Ye J."/>
            <person name="Wang L."/>
            <person name="Fang L."/>
            <person name="Lei T."/>
            <person name="Chen C."/>
            <person name="Chen H."/>
            <person name="Xu Z."/>
            <person name="Li H."/>
            <person name="Huang H."/>
            <person name="Zhang F."/>
            <person name="Xu H."/>
            <person name="Li N."/>
            <person name="Zhao C."/>
            <person name="Li S."/>
            <person name="Dong L."/>
            <person name="Huang Y."/>
            <person name="Li L."/>
            <person name="Xi Y."/>
            <person name="Qi Q."/>
            <person name="Li W."/>
            <person name="Zhang B."/>
            <person name="Hu W."/>
            <person name="Zhang Y."/>
            <person name="Tian X."/>
            <person name="Jiao Y."/>
            <person name="Liang X."/>
            <person name="Jin J."/>
            <person name="Gao L."/>
            <person name="Zheng W."/>
            <person name="Hao B."/>
            <person name="Liu S."/>
            <person name="Wang W."/>
            <person name="Yuan L."/>
            <person name="Cao M."/>
            <person name="McDermott J."/>
            <person name="Samudrala R."/>
            <person name="Wang J."/>
            <person name="Wong G.K."/>
            <person name="Yang H."/>
        </authorList>
    </citation>
    <scope>NUCLEOTIDE SEQUENCE [LARGE SCALE GENOMIC DNA]</scope>
</reference>
<evidence type="ECO:0000313" key="2">
    <source>
        <dbReference type="EMBL" id="EEE53500.1"/>
    </source>
</evidence>
<dbReference type="EMBL" id="CM000149">
    <property type="protein sequence ID" value="EEE53500.1"/>
    <property type="molecule type" value="Genomic_DNA"/>
</dbReference>
<reference evidence="2" key="2">
    <citation type="submission" date="2008-12" db="EMBL/GenBank/DDBJ databases">
        <title>Improved gene annotation of the rice (Oryza sativa) genomes.</title>
        <authorList>
            <person name="Wang J."/>
            <person name="Li R."/>
            <person name="Fan W."/>
            <person name="Huang Q."/>
            <person name="Zhang J."/>
            <person name="Zhou Y."/>
            <person name="Hu Y."/>
            <person name="Zi S."/>
            <person name="Li J."/>
            <person name="Ni P."/>
            <person name="Zheng H."/>
            <person name="Zhang Y."/>
            <person name="Zhao M."/>
            <person name="Hao Q."/>
            <person name="McDermott J."/>
            <person name="Samudrala R."/>
            <person name="Kristiansen K."/>
            <person name="Wong G.K.-S."/>
        </authorList>
    </citation>
    <scope>NUCLEOTIDE SEQUENCE</scope>
</reference>
<feature type="compositionally biased region" description="Basic and acidic residues" evidence="1">
    <location>
        <begin position="89"/>
        <end position="101"/>
    </location>
</feature>
<organism evidence="2">
    <name type="scientific">Oryza sativa subsp. japonica</name>
    <name type="common">Rice</name>
    <dbReference type="NCBI Taxonomy" id="39947"/>
    <lineage>
        <taxon>Eukaryota</taxon>
        <taxon>Viridiplantae</taxon>
        <taxon>Streptophyta</taxon>
        <taxon>Embryophyta</taxon>
        <taxon>Tracheophyta</taxon>
        <taxon>Spermatophyta</taxon>
        <taxon>Magnoliopsida</taxon>
        <taxon>Liliopsida</taxon>
        <taxon>Poales</taxon>
        <taxon>Poaceae</taxon>
        <taxon>BOP clade</taxon>
        <taxon>Oryzoideae</taxon>
        <taxon>Oryzeae</taxon>
        <taxon>Oryzinae</taxon>
        <taxon>Oryza</taxon>
        <taxon>Oryza sativa</taxon>
    </lineage>
</organism>
<gene>
    <name evidence="2" type="ORF">OsJ_36665</name>
</gene>
<protein>
    <submittedName>
        <fullName evidence="2">Uncharacterized protein</fullName>
    </submittedName>
</protein>
<proteinExistence type="predicted"/>